<comment type="caution">
    <text evidence="1">The sequence shown here is derived from an EMBL/GenBank/DDBJ whole genome shotgun (WGS) entry which is preliminary data.</text>
</comment>
<evidence type="ECO:0000313" key="2">
    <source>
        <dbReference type="Proteomes" id="UP000321456"/>
    </source>
</evidence>
<organism evidence="1 2">
    <name type="scientific">Flagellimonas hymeniacidonis</name>
    <dbReference type="NCBI Taxonomy" id="2603628"/>
    <lineage>
        <taxon>Bacteria</taxon>
        <taxon>Pseudomonadati</taxon>
        <taxon>Bacteroidota</taxon>
        <taxon>Flavobacteriia</taxon>
        <taxon>Flavobacteriales</taxon>
        <taxon>Flavobacteriaceae</taxon>
        <taxon>Flagellimonas</taxon>
    </lineage>
</organism>
<dbReference type="AlphaFoldDB" id="A0A5C8V366"/>
<name>A0A5C8V366_9FLAO</name>
<proteinExistence type="predicted"/>
<dbReference type="Proteomes" id="UP000321456">
    <property type="component" value="Unassembled WGS sequence"/>
</dbReference>
<dbReference type="RefSeq" id="WP_147744535.1">
    <property type="nucleotide sequence ID" value="NZ_VRUR01000002.1"/>
</dbReference>
<dbReference type="EMBL" id="VRUR01000002">
    <property type="protein sequence ID" value="TXN35761.1"/>
    <property type="molecule type" value="Genomic_DNA"/>
</dbReference>
<keyword evidence="2" id="KW-1185">Reference proteome</keyword>
<accession>A0A5C8V366</accession>
<sequence>MGTRELLTYLEKLEIGLSSFSYEELGTVEAGKLKRSFDDFKTGLEDQVFGVPQMEQLEVIYEDVGIQSPPKEIKEEHNDSQLFTSLIELLEKTELTEKQKNIVKELKTTARHEYMSNKKRLTETEKENQPMSSNTLLIEKNLESFLSTHKVNLKPVLTECMGQMELLEELVRLYKQNILEFIGSLKVQLQAKNFRGIDFACQKIQPCLRMMKTVSLLEITNQMITVCKTDNDIKYLNFLYNQFLVEYPKVEELVDFEIDVLRNM</sequence>
<gene>
    <name evidence="1" type="ORF">FVB32_14410</name>
</gene>
<protein>
    <submittedName>
        <fullName evidence="1">Uncharacterized protein</fullName>
    </submittedName>
</protein>
<evidence type="ECO:0000313" key="1">
    <source>
        <dbReference type="EMBL" id="TXN35761.1"/>
    </source>
</evidence>
<reference evidence="1 2" key="1">
    <citation type="submission" date="2019-08" db="EMBL/GenBank/DDBJ databases">
        <title>Professor.</title>
        <authorList>
            <person name="Park J.S."/>
        </authorList>
    </citation>
    <scope>NUCLEOTIDE SEQUENCE [LARGE SCALE GENOMIC DNA]</scope>
    <source>
        <strain evidence="1 2">176CP5-101</strain>
    </source>
</reference>